<dbReference type="Proteomes" id="UP000679950">
    <property type="component" value="Unassembled WGS sequence"/>
</dbReference>
<evidence type="ECO:0000256" key="2">
    <source>
        <dbReference type="RuleBase" id="RU362116"/>
    </source>
</evidence>
<dbReference type="InterPro" id="IPR019776">
    <property type="entry name" value="Flagellar_basal_body_rod_CS"/>
</dbReference>
<dbReference type="InterPro" id="IPR010930">
    <property type="entry name" value="Flg_bb/hook_C_dom"/>
</dbReference>
<dbReference type="InterPro" id="IPR020013">
    <property type="entry name" value="Flagellar_FlgE/F/G"/>
</dbReference>
<dbReference type="PROSITE" id="PS00588">
    <property type="entry name" value="FLAGELLA_BB_ROD"/>
    <property type="match status" value="1"/>
</dbReference>
<keyword evidence="7" id="KW-1185">Reference proteome</keyword>
<dbReference type="InterPro" id="IPR053967">
    <property type="entry name" value="LlgE_F_G-like_D1"/>
</dbReference>
<accession>A0ABQ4KIS5</accession>
<keyword evidence="2" id="KW-0975">Bacterial flagellum</keyword>
<reference evidence="6 7" key="1">
    <citation type="submission" date="2021-03" db="EMBL/GenBank/DDBJ databases">
        <title>Antimicrobial resistance genes in bacteria isolated from Japanese honey, and their potential for conferring macrolide and lincosamide resistance in the American foulbrood pathogen Paenibacillus larvae.</title>
        <authorList>
            <person name="Okamoto M."/>
            <person name="Kumagai M."/>
            <person name="Kanamori H."/>
            <person name="Takamatsu D."/>
        </authorList>
    </citation>
    <scope>NUCLEOTIDE SEQUENCE [LARGE SCALE GENOMIC DNA]</scope>
    <source>
        <strain evidence="6 7">J8TS2</strain>
    </source>
</reference>
<sequence>MRGLSTAASGMYAQQRKTDLVTNNLANMNTPGYKESQSAIRAFPEMLLQKVGGIEKPNLPKEVGTINTGVYMQETLPRYVQGDLHQTNENTDLALTNGPNGTVFFTVEDQNQVKYTRNGRLVIDEEGILSTTEGFPVLDRQGNQITLDNDQFTVTSNGVITMNGNQVAQLGIALTDDPQELIQEGNGLLRTEEGAGELPFADQEPFSVSQGFYERSNVDPSRAMTEMLSAYRSFEANQKIVQAYDRSLDKAVNEVGKVNG</sequence>
<feature type="domain" description="Flagellar hook protein FlgE/F/G-like D1" evidence="5">
    <location>
        <begin position="100"/>
        <end position="161"/>
    </location>
</feature>
<gene>
    <name evidence="6" type="primary">flhO</name>
    <name evidence="6" type="ORF">J8TS2_15310</name>
</gene>
<evidence type="ECO:0000313" key="6">
    <source>
        <dbReference type="EMBL" id="GIN57212.1"/>
    </source>
</evidence>
<comment type="similarity">
    <text evidence="1 2">Belongs to the flagella basal body rod proteins family.</text>
</comment>
<evidence type="ECO:0000259" key="5">
    <source>
        <dbReference type="Pfam" id="PF22692"/>
    </source>
</evidence>
<comment type="caution">
    <text evidence="6">The sequence shown here is derived from an EMBL/GenBank/DDBJ whole genome shotgun (WGS) entry which is preliminary data.</text>
</comment>
<evidence type="ECO:0000259" key="3">
    <source>
        <dbReference type="Pfam" id="PF00460"/>
    </source>
</evidence>
<dbReference type="Pfam" id="PF22692">
    <property type="entry name" value="LlgE_F_G_D1"/>
    <property type="match status" value="1"/>
</dbReference>
<evidence type="ECO:0000313" key="7">
    <source>
        <dbReference type="Proteomes" id="UP000679950"/>
    </source>
</evidence>
<comment type="subcellular location">
    <subcellularLocation>
        <location evidence="2">Bacterial flagellum basal body</location>
    </subcellularLocation>
</comment>
<evidence type="ECO:0000256" key="1">
    <source>
        <dbReference type="ARBA" id="ARBA00009677"/>
    </source>
</evidence>
<dbReference type="Pfam" id="PF06429">
    <property type="entry name" value="Flg_bbr_C"/>
    <property type="match status" value="1"/>
</dbReference>
<evidence type="ECO:0000259" key="4">
    <source>
        <dbReference type="Pfam" id="PF06429"/>
    </source>
</evidence>
<keyword evidence="6" id="KW-0969">Cilium</keyword>
<dbReference type="NCBIfam" id="TIGR03506">
    <property type="entry name" value="FlgEFG_subfam"/>
    <property type="match status" value="1"/>
</dbReference>
<feature type="domain" description="Flagellar basal-body/hook protein C-terminal" evidence="4">
    <location>
        <begin position="210"/>
        <end position="253"/>
    </location>
</feature>
<proteinExistence type="inferred from homology"/>
<keyword evidence="6" id="KW-0966">Cell projection</keyword>
<dbReference type="PANTHER" id="PTHR30435">
    <property type="entry name" value="FLAGELLAR PROTEIN"/>
    <property type="match status" value="1"/>
</dbReference>
<name>A0ABQ4KIS5_9BACI</name>
<feature type="domain" description="Flagellar basal body rod protein N-terminal" evidence="3">
    <location>
        <begin position="4"/>
        <end position="34"/>
    </location>
</feature>
<dbReference type="Pfam" id="PF00460">
    <property type="entry name" value="Flg_bb_rod"/>
    <property type="match status" value="1"/>
</dbReference>
<dbReference type="EMBL" id="BORB01000010">
    <property type="protein sequence ID" value="GIN57212.1"/>
    <property type="molecule type" value="Genomic_DNA"/>
</dbReference>
<keyword evidence="6" id="KW-0282">Flagellum</keyword>
<dbReference type="InterPro" id="IPR037925">
    <property type="entry name" value="FlgE/F/G-like"/>
</dbReference>
<protein>
    <submittedName>
        <fullName evidence="6">Flagellar hook-basal body complex protein FlhO</fullName>
    </submittedName>
</protein>
<dbReference type="PANTHER" id="PTHR30435:SF19">
    <property type="entry name" value="FLAGELLAR BASAL-BODY ROD PROTEIN FLGG"/>
    <property type="match status" value="1"/>
</dbReference>
<dbReference type="InterPro" id="IPR001444">
    <property type="entry name" value="Flag_bb_rod_N"/>
</dbReference>
<organism evidence="6 7">
    <name type="scientific">Lederbergia ruris</name>
    <dbReference type="NCBI Taxonomy" id="217495"/>
    <lineage>
        <taxon>Bacteria</taxon>
        <taxon>Bacillati</taxon>
        <taxon>Bacillota</taxon>
        <taxon>Bacilli</taxon>
        <taxon>Bacillales</taxon>
        <taxon>Bacillaceae</taxon>
        <taxon>Lederbergia</taxon>
    </lineage>
</organism>
<dbReference type="SUPFAM" id="SSF117143">
    <property type="entry name" value="Flagellar hook protein flgE"/>
    <property type="match status" value="1"/>
</dbReference>